<feature type="domain" description="AMP-binding enzyme C-terminal" evidence="2">
    <location>
        <begin position="431"/>
        <end position="506"/>
    </location>
</feature>
<keyword evidence="4" id="KW-1185">Reference proteome</keyword>
<dbReference type="InterPro" id="IPR042099">
    <property type="entry name" value="ANL_N_sf"/>
</dbReference>
<accession>A0A918H988</accession>
<dbReference type="GO" id="GO:0016877">
    <property type="term" value="F:ligase activity, forming carbon-sulfur bonds"/>
    <property type="evidence" value="ECO:0007669"/>
    <property type="project" value="UniProtKB-ARBA"/>
</dbReference>
<dbReference type="SUPFAM" id="SSF56801">
    <property type="entry name" value="Acetyl-CoA synthetase-like"/>
    <property type="match status" value="1"/>
</dbReference>
<feature type="domain" description="AMP-dependent synthetase/ligase" evidence="1">
    <location>
        <begin position="21"/>
        <end position="381"/>
    </location>
</feature>
<keyword evidence="3" id="KW-0436">Ligase</keyword>
<dbReference type="Gene3D" id="3.40.50.12780">
    <property type="entry name" value="N-terminal domain of ligase-like"/>
    <property type="match status" value="1"/>
</dbReference>
<gene>
    <name evidence="3" type="ORF">GCM10014713_45230</name>
</gene>
<evidence type="ECO:0000313" key="4">
    <source>
        <dbReference type="Proteomes" id="UP000619486"/>
    </source>
</evidence>
<comment type="caution">
    <text evidence="3">The sequence shown here is derived from an EMBL/GenBank/DDBJ whole genome shotgun (WGS) entry which is preliminary data.</text>
</comment>
<dbReference type="InterPro" id="IPR050237">
    <property type="entry name" value="ATP-dep_AMP-bd_enzyme"/>
</dbReference>
<dbReference type="InterPro" id="IPR025110">
    <property type="entry name" value="AMP-bd_C"/>
</dbReference>
<evidence type="ECO:0000259" key="2">
    <source>
        <dbReference type="Pfam" id="PF13193"/>
    </source>
</evidence>
<reference evidence="3" key="1">
    <citation type="journal article" date="2014" name="Int. J. Syst. Evol. Microbiol.">
        <title>Complete genome sequence of Corynebacterium casei LMG S-19264T (=DSM 44701T), isolated from a smear-ripened cheese.</title>
        <authorList>
            <consortium name="US DOE Joint Genome Institute (JGI-PGF)"/>
            <person name="Walter F."/>
            <person name="Albersmeier A."/>
            <person name="Kalinowski J."/>
            <person name="Ruckert C."/>
        </authorList>
    </citation>
    <scope>NUCLEOTIDE SEQUENCE</scope>
    <source>
        <strain evidence="3">JCM 3172</strain>
    </source>
</reference>
<name>A0A918H988_9ACTN</name>
<protein>
    <submittedName>
        <fullName evidence="3">Fatty acid CoA ligase</fullName>
    </submittedName>
</protein>
<evidence type="ECO:0000259" key="1">
    <source>
        <dbReference type="Pfam" id="PF00501"/>
    </source>
</evidence>
<dbReference type="Gene3D" id="3.30.300.30">
    <property type="match status" value="1"/>
</dbReference>
<dbReference type="EMBL" id="BMQQ01000018">
    <property type="protein sequence ID" value="GGT46225.1"/>
    <property type="molecule type" value="Genomic_DNA"/>
</dbReference>
<dbReference type="PROSITE" id="PS00455">
    <property type="entry name" value="AMP_BINDING"/>
    <property type="match status" value="1"/>
</dbReference>
<dbReference type="InterPro" id="IPR045851">
    <property type="entry name" value="AMP-bd_C_sf"/>
</dbReference>
<dbReference type="AlphaFoldDB" id="A0A918H988"/>
<dbReference type="Pfam" id="PF00501">
    <property type="entry name" value="AMP-binding"/>
    <property type="match status" value="1"/>
</dbReference>
<dbReference type="PANTHER" id="PTHR43767">
    <property type="entry name" value="LONG-CHAIN-FATTY-ACID--COA LIGASE"/>
    <property type="match status" value="1"/>
</dbReference>
<sequence>MTKTPQNQTASYVGEILTALGRQPDRVALISGGRRMTAREVRDLTYRLARALNARGLGPGTTVALLTGNSPEAFVLRHAVQLAGCQITYLRHDLSTDLHSLLLGGLGDHALVVDPGHIGRGADIAARAGTKDFLVLGTPHAPDERWSETSEDLLAAAARVSAEPFACPARPDAVHTLLHTGGSTGHPKGVCHTAAQQVGFRLQLLDLRPPGGRELLCTPPAAIGGYLADLALYGGGTVVLTEGFDAAGVLEVIERERISGVYLPPPMLFELLDHPDLARRDTSSLTHIVYGGCAASPRRVADALSHFGPVLIQVYGQTETGIITALRAEDHDPDRPERLRSVGKALPGVQVAVRDESGLDLPTGAVGEICVKSPMVMRGYWKQPELTRESLSGGWLRTGDLGCLDEHGYLTVAGRANEVINKSVGRIHPAEIEDVLNSRPDIADCAVFGVRRSDWTEDVHAVVVPVQGTALDHQHIREFVRTTLGARYEPSAVTVAAEIPLTESGKPDKKLLRQRAQTTVTVGHDDAIESGLESGLDGQRA</sequence>
<dbReference type="PANTHER" id="PTHR43767:SF7">
    <property type="entry name" value="MEDIUM_LONG-CHAIN-FATTY-ACID--COA LIGASE FADD8"/>
    <property type="match status" value="1"/>
</dbReference>
<evidence type="ECO:0000313" key="3">
    <source>
        <dbReference type="EMBL" id="GGT46225.1"/>
    </source>
</evidence>
<organism evidence="3 4">
    <name type="scientific">Streptomyces purpureus</name>
    <dbReference type="NCBI Taxonomy" id="1951"/>
    <lineage>
        <taxon>Bacteria</taxon>
        <taxon>Bacillati</taxon>
        <taxon>Actinomycetota</taxon>
        <taxon>Actinomycetes</taxon>
        <taxon>Kitasatosporales</taxon>
        <taxon>Streptomycetaceae</taxon>
        <taxon>Streptomyces</taxon>
    </lineage>
</organism>
<dbReference type="InterPro" id="IPR000873">
    <property type="entry name" value="AMP-dep_synth/lig_dom"/>
</dbReference>
<proteinExistence type="predicted"/>
<dbReference type="RefSeq" id="WP_189203365.1">
    <property type="nucleotide sequence ID" value="NZ_BMQQ01000018.1"/>
</dbReference>
<dbReference type="InterPro" id="IPR020845">
    <property type="entry name" value="AMP-binding_CS"/>
</dbReference>
<dbReference type="Proteomes" id="UP000619486">
    <property type="component" value="Unassembled WGS sequence"/>
</dbReference>
<reference evidence="3" key="2">
    <citation type="submission" date="2020-09" db="EMBL/GenBank/DDBJ databases">
        <authorList>
            <person name="Sun Q."/>
            <person name="Ohkuma M."/>
        </authorList>
    </citation>
    <scope>NUCLEOTIDE SEQUENCE</scope>
    <source>
        <strain evidence="3">JCM 3172</strain>
    </source>
</reference>
<dbReference type="Pfam" id="PF13193">
    <property type="entry name" value="AMP-binding_C"/>
    <property type="match status" value="1"/>
</dbReference>